<dbReference type="InterPro" id="IPR026489">
    <property type="entry name" value="CXC_dom"/>
</dbReference>
<organism evidence="9 11">
    <name type="scientific">Medicago truncatula</name>
    <name type="common">Barrel medic</name>
    <name type="synonym">Medicago tribuloides</name>
    <dbReference type="NCBI Taxonomy" id="3880"/>
    <lineage>
        <taxon>Eukaryota</taxon>
        <taxon>Viridiplantae</taxon>
        <taxon>Streptophyta</taxon>
        <taxon>Embryophyta</taxon>
        <taxon>Tracheophyta</taxon>
        <taxon>Spermatophyta</taxon>
        <taxon>Magnoliopsida</taxon>
        <taxon>eudicotyledons</taxon>
        <taxon>Gunneridae</taxon>
        <taxon>Pentapetalae</taxon>
        <taxon>rosids</taxon>
        <taxon>fabids</taxon>
        <taxon>Fabales</taxon>
        <taxon>Fabaceae</taxon>
        <taxon>Papilionoideae</taxon>
        <taxon>50 kb inversion clade</taxon>
        <taxon>NPAAA clade</taxon>
        <taxon>Hologalegina</taxon>
        <taxon>IRL clade</taxon>
        <taxon>Trifolieae</taxon>
        <taxon>Medicago</taxon>
    </lineage>
</organism>
<feature type="domain" description="SET" evidence="7">
    <location>
        <begin position="582"/>
        <end position="697"/>
    </location>
</feature>
<dbReference type="PROSITE" id="PS51633">
    <property type="entry name" value="CXC"/>
    <property type="match status" value="1"/>
</dbReference>
<dbReference type="Proteomes" id="UP000002051">
    <property type="component" value="Unassembled WGS sequence"/>
</dbReference>
<dbReference type="InterPro" id="IPR041355">
    <property type="entry name" value="Pre-SET_CXC"/>
</dbReference>
<dbReference type="Pfam" id="PF25996">
    <property type="entry name" value="HTH_CLF_N"/>
    <property type="match status" value="1"/>
</dbReference>
<evidence type="ECO:0000256" key="1">
    <source>
        <dbReference type="ARBA" id="ARBA00022603"/>
    </source>
</evidence>
<evidence type="ECO:0000256" key="4">
    <source>
        <dbReference type="ARBA" id="ARBA00048568"/>
    </source>
</evidence>
<dbReference type="PANTHER" id="PTHR45747:SF14">
    <property type="entry name" value="HISTONE-LYSINE N-METHYLTRANSFERASE EZA1"/>
    <property type="match status" value="1"/>
</dbReference>
<dbReference type="STRING" id="3880.G7L054"/>
<reference evidence="9 11" key="1">
    <citation type="journal article" date="2011" name="Nature">
        <title>The Medicago genome provides insight into the evolution of rhizobial symbioses.</title>
        <authorList>
            <person name="Young N.D."/>
            <person name="Debelle F."/>
            <person name="Oldroyd G.E."/>
            <person name="Geurts R."/>
            <person name="Cannon S.B."/>
            <person name="Udvardi M.K."/>
            <person name="Benedito V.A."/>
            <person name="Mayer K.F."/>
            <person name="Gouzy J."/>
            <person name="Schoof H."/>
            <person name="Van de Peer Y."/>
            <person name="Proost S."/>
            <person name="Cook D.R."/>
            <person name="Meyers B.C."/>
            <person name="Spannagl M."/>
            <person name="Cheung F."/>
            <person name="De Mita S."/>
            <person name="Krishnakumar V."/>
            <person name="Gundlach H."/>
            <person name="Zhou S."/>
            <person name="Mudge J."/>
            <person name="Bharti A.K."/>
            <person name="Murray J.D."/>
            <person name="Naoumkina M.A."/>
            <person name="Rosen B."/>
            <person name="Silverstein K.A."/>
            <person name="Tang H."/>
            <person name="Rombauts S."/>
            <person name="Zhao P.X."/>
            <person name="Zhou P."/>
            <person name="Barbe V."/>
            <person name="Bardou P."/>
            <person name="Bechner M."/>
            <person name="Bellec A."/>
            <person name="Berger A."/>
            <person name="Berges H."/>
            <person name="Bidwell S."/>
            <person name="Bisseling T."/>
            <person name="Choisne N."/>
            <person name="Couloux A."/>
            <person name="Denny R."/>
            <person name="Deshpande S."/>
            <person name="Dai X."/>
            <person name="Doyle J.J."/>
            <person name="Dudez A.M."/>
            <person name="Farmer A.D."/>
            <person name="Fouteau S."/>
            <person name="Franken C."/>
            <person name="Gibelin C."/>
            <person name="Gish J."/>
            <person name="Goldstein S."/>
            <person name="Gonzalez A.J."/>
            <person name="Green P.J."/>
            <person name="Hallab A."/>
            <person name="Hartog M."/>
            <person name="Hua A."/>
            <person name="Humphray S.J."/>
            <person name="Jeong D.H."/>
            <person name="Jing Y."/>
            <person name="Jocker A."/>
            <person name="Kenton S.M."/>
            <person name="Kim D.J."/>
            <person name="Klee K."/>
            <person name="Lai H."/>
            <person name="Lang C."/>
            <person name="Lin S."/>
            <person name="Macmil S.L."/>
            <person name="Magdelenat G."/>
            <person name="Matthews L."/>
            <person name="McCorrison J."/>
            <person name="Monaghan E.L."/>
            <person name="Mun J.H."/>
            <person name="Najar F.Z."/>
            <person name="Nicholson C."/>
            <person name="Noirot C."/>
            <person name="O'Bleness M."/>
            <person name="Paule C.R."/>
            <person name="Poulain J."/>
            <person name="Prion F."/>
            <person name="Qin B."/>
            <person name="Qu C."/>
            <person name="Retzel E.F."/>
            <person name="Riddle C."/>
            <person name="Sallet E."/>
            <person name="Samain S."/>
            <person name="Samson N."/>
            <person name="Sanders I."/>
            <person name="Saurat O."/>
            <person name="Scarpelli C."/>
            <person name="Schiex T."/>
            <person name="Segurens B."/>
            <person name="Severin A.J."/>
            <person name="Sherrier D.J."/>
            <person name="Shi R."/>
            <person name="Sims S."/>
            <person name="Singer S.R."/>
            <person name="Sinharoy S."/>
            <person name="Sterck L."/>
            <person name="Viollet A."/>
            <person name="Wang B.B."/>
            <person name="Wang K."/>
            <person name="Wang M."/>
            <person name="Wang X."/>
            <person name="Warfsmann J."/>
            <person name="Weissenbach J."/>
            <person name="White D.D."/>
            <person name="White J.D."/>
            <person name="Wiley G.B."/>
            <person name="Wincker P."/>
            <person name="Xing Y."/>
            <person name="Yang L."/>
            <person name="Yao Z."/>
            <person name="Ying F."/>
            <person name="Zhai J."/>
            <person name="Zhou L."/>
            <person name="Zuber A."/>
            <person name="Denarie J."/>
            <person name="Dixon R.A."/>
            <person name="May G.D."/>
            <person name="Schwartz D.C."/>
            <person name="Rogers J."/>
            <person name="Quetier F."/>
            <person name="Town C.D."/>
            <person name="Roe B.A."/>
        </authorList>
    </citation>
    <scope>NUCLEOTIDE SEQUENCE [LARGE SCALE GENOMIC DNA]</scope>
    <source>
        <strain evidence="9">A17</strain>
        <strain evidence="10 11">cv. Jemalong A17</strain>
    </source>
</reference>
<dbReference type="Pfam" id="PF00856">
    <property type="entry name" value="SET"/>
    <property type="match status" value="1"/>
</dbReference>
<dbReference type="Gene3D" id="2.170.270.10">
    <property type="entry name" value="SET domain"/>
    <property type="match status" value="1"/>
</dbReference>
<dbReference type="GO" id="GO:0046976">
    <property type="term" value="F:histone H3K27 methyltransferase activity"/>
    <property type="evidence" value="ECO:0000318"/>
    <property type="project" value="GO_Central"/>
</dbReference>
<protein>
    <submittedName>
        <fullName evidence="9">Histone-lysine N-methyltransferase</fullName>
    </submittedName>
</protein>
<dbReference type="SMART" id="SM01114">
    <property type="entry name" value="CXC"/>
    <property type="match status" value="1"/>
</dbReference>
<comment type="catalytic activity">
    <reaction evidence="4">
        <text>L-lysyl(27)-[histone H3] + 3 S-adenosyl-L-methionine = N(6),N(6),N(6)-trimethyl-L-lysyl(27)-[histone H3] + 3 S-adenosyl-L-homocysteine + 3 H(+)</text>
        <dbReference type="Rhea" id="RHEA:60292"/>
        <dbReference type="Rhea" id="RHEA-COMP:15535"/>
        <dbReference type="Rhea" id="RHEA-COMP:15548"/>
        <dbReference type="ChEBI" id="CHEBI:15378"/>
        <dbReference type="ChEBI" id="CHEBI:29969"/>
        <dbReference type="ChEBI" id="CHEBI:57856"/>
        <dbReference type="ChEBI" id="CHEBI:59789"/>
        <dbReference type="ChEBI" id="CHEBI:61961"/>
        <dbReference type="EC" id="2.1.1.356"/>
    </reaction>
</comment>
<dbReference type="PaxDb" id="3880-AES79083"/>
<dbReference type="GO" id="GO:0032259">
    <property type="term" value="P:methylation"/>
    <property type="evidence" value="ECO:0007669"/>
    <property type="project" value="UniProtKB-KW"/>
</dbReference>
<keyword evidence="2" id="KW-0808">Transferase</keyword>
<evidence type="ECO:0000256" key="2">
    <source>
        <dbReference type="ARBA" id="ARBA00022679"/>
    </source>
</evidence>
<feature type="domain" description="CXC" evidence="8">
    <location>
        <begin position="461"/>
        <end position="567"/>
    </location>
</feature>
<evidence type="ECO:0000313" key="10">
    <source>
        <dbReference type="EnsemblPlants" id="AES79083"/>
    </source>
</evidence>
<name>G7L054_MEDTR</name>
<dbReference type="PANTHER" id="PTHR45747">
    <property type="entry name" value="HISTONE-LYSINE N-METHYLTRANSFERASE E(Z)"/>
    <property type="match status" value="1"/>
</dbReference>
<keyword evidence="11" id="KW-1185">Reference proteome</keyword>
<dbReference type="InterPro" id="IPR058609">
    <property type="entry name" value="HTH_CLF-like"/>
</dbReference>
<dbReference type="GO" id="GO:0140951">
    <property type="term" value="F:histone H3K27 trimethyltransferase activity"/>
    <property type="evidence" value="ECO:0007669"/>
    <property type="project" value="UniProtKB-EC"/>
</dbReference>
<evidence type="ECO:0000259" key="8">
    <source>
        <dbReference type="PROSITE" id="PS51633"/>
    </source>
</evidence>
<gene>
    <name evidence="9" type="ordered locus">MTR_7g055660</name>
</gene>
<dbReference type="PROSITE" id="PS50280">
    <property type="entry name" value="SET"/>
    <property type="match status" value="1"/>
</dbReference>
<dbReference type="GO" id="GO:0050793">
    <property type="term" value="P:regulation of developmental process"/>
    <property type="evidence" value="ECO:0007669"/>
    <property type="project" value="UniProtKB-ARBA"/>
</dbReference>
<feature type="compositionally biased region" description="Low complexity" evidence="6">
    <location>
        <begin position="453"/>
        <end position="463"/>
    </location>
</feature>
<evidence type="ECO:0000313" key="9">
    <source>
        <dbReference type="EMBL" id="AES79083.2"/>
    </source>
</evidence>
<feature type="region of interest" description="Disordered" evidence="6">
    <location>
        <begin position="417"/>
        <end position="463"/>
    </location>
</feature>
<accession>A0A0C3W634</accession>
<dbReference type="FunFam" id="2.170.270.10:FF:000001">
    <property type="entry name" value="Putative histone-lysine N-methyltransferase EZH2"/>
    <property type="match status" value="1"/>
</dbReference>
<dbReference type="InterPro" id="IPR046341">
    <property type="entry name" value="SET_dom_sf"/>
</dbReference>
<accession>G7L054</accession>
<feature type="compositionally biased region" description="Basic residues" evidence="6">
    <location>
        <begin position="442"/>
        <end position="452"/>
    </location>
</feature>
<keyword evidence="5" id="KW-0175">Coiled coil</keyword>
<feature type="compositionally biased region" description="Polar residues" evidence="6">
    <location>
        <begin position="1"/>
        <end position="20"/>
    </location>
</feature>
<dbReference type="Pfam" id="PF18264">
    <property type="entry name" value="preSET_CXC"/>
    <property type="match status" value="1"/>
</dbReference>
<proteinExistence type="predicted"/>
<evidence type="ECO:0000256" key="5">
    <source>
        <dbReference type="SAM" id="Coils"/>
    </source>
</evidence>
<reference evidence="9 11" key="2">
    <citation type="journal article" date="2014" name="BMC Genomics">
        <title>An improved genome release (version Mt4.0) for the model legume Medicago truncatula.</title>
        <authorList>
            <person name="Tang H."/>
            <person name="Krishnakumar V."/>
            <person name="Bidwell S."/>
            <person name="Rosen B."/>
            <person name="Chan A."/>
            <person name="Zhou S."/>
            <person name="Gentzbittel L."/>
            <person name="Childs K.L."/>
            <person name="Yandell M."/>
            <person name="Gundlach H."/>
            <person name="Mayer K.F."/>
            <person name="Schwartz D.C."/>
            <person name="Town C.D."/>
        </authorList>
    </citation>
    <scope>GENOME REANNOTATION</scope>
    <source>
        <strain evidence="9">A17</strain>
        <strain evidence="10 11">cv. Jemalong A17</strain>
    </source>
</reference>
<dbReference type="GO" id="GO:0003682">
    <property type="term" value="F:chromatin binding"/>
    <property type="evidence" value="ECO:0000318"/>
    <property type="project" value="GO_Central"/>
</dbReference>
<evidence type="ECO:0000313" key="11">
    <source>
        <dbReference type="Proteomes" id="UP000002051"/>
    </source>
</evidence>
<dbReference type="GO" id="GO:0005634">
    <property type="term" value="C:nucleus"/>
    <property type="evidence" value="ECO:0000318"/>
    <property type="project" value="GO_Central"/>
</dbReference>
<dbReference type="InterPro" id="IPR001214">
    <property type="entry name" value="SET_dom"/>
</dbReference>
<dbReference type="SMART" id="SM00317">
    <property type="entry name" value="SET"/>
    <property type="match status" value="1"/>
</dbReference>
<sequence>MASNIATSASRPRGQEQQGEATIEDPQILMNKIKKLKEKIQKERMETVQKKLQINEKNLQCELSKVMTTVSRYDSSIIGKDNVQTHSLKIEHPLEMYDRFPRGLGNKYLHVVHDVSFKKTFRLQRVEKIPHYTTWLHLIRNERMTKADAFSARRNIYYDQHAGETMICSDTDEEVQENKEVKRDFSYGEDKLLWMAIEEYCLTDEVLSIVQSYIGGTTAEIEERYKYLKEKSMLSKDSRENASNSGLCLDKSLSEALSTFDHFFCRRCLIFDCPLHGCSQPLIYSREKQPIWQPKGEREVCGDHCYLKIKDVNISSEGSTSGSFSDNEIQTMENVDEILAPSNSKEITYKIELMRLSNSMEGQDDKMHNIIEWKPLEKDICLKGIEMFGKNSCLIYRNLLAGFKTCMEIDRYMREEMPNGSTDENGTFVAQYNDHEGPSSSKRGRRKGKNKKSGYLSKSRGIRSSGKRMIAGDTEPYKPHYTPCECQGMCTKKECPCLLQGSCCEKYCGCDKQCRYRFRGCLCVKSQCRTRQCPCFAAKRECDPDVCKDCWASCGDDTFKGPIPRGDGQCENMNLLLGKNKQKILLARSDVAGWGAFLKNSVNKNEYLGEYTGELISHKEAEKRGKLYERENFSFLFDVDDKYCIDAYRKGDKLKFANHSSEPNCYPQGMFVGGDYRVAIFAKERIEAGEELFYDYNYTENQRAPSWFLEANKNASKKKESSNSHGKGKKFE</sequence>
<dbReference type="SUPFAM" id="SSF82199">
    <property type="entry name" value="SET domain"/>
    <property type="match status" value="1"/>
</dbReference>
<dbReference type="AlphaFoldDB" id="G7L054"/>
<feature type="compositionally biased region" description="Polar residues" evidence="6">
    <location>
        <begin position="419"/>
        <end position="430"/>
    </location>
</feature>
<dbReference type="InterPro" id="IPR033467">
    <property type="entry name" value="Tesmin/TSO1-like_CXC"/>
</dbReference>
<dbReference type="EMBL" id="CM001223">
    <property type="protein sequence ID" value="AES79083.2"/>
    <property type="molecule type" value="Genomic_DNA"/>
</dbReference>
<dbReference type="eggNOG" id="KOG1079">
    <property type="taxonomic scope" value="Eukaryota"/>
</dbReference>
<evidence type="ECO:0000256" key="6">
    <source>
        <dbReference type="SAM" id="MobiDB-lite"/>
    </source>
</evidence>
<keyword evidence="3" id="KW-0949">S-adenosyl-L-methionine</keyword>
<reference evidence="10" key="3">
    <citation type="submission" date="2015-04" db="UniProtKB">
        <authorList>
            <consortium name="EnsemblPlants"/>
        </authorList>
    </citation>
    <scope>IDENTIFICATION</scope>
    <source>
        <strain evidence="10">cv. Jemalong A17</strain>
    </source>
</reference>
<keyword evidence="1" id="KW-0489">Methyltransferase</keyword>
<dbReference type="GO" id="GO:0031507">
    <property type="term" value="P:heterochromatin formation"/>
    <property type="evidence" value="ECO:0000318"/>
    <property type="project" value="GO_Central"/>
</dbReference>
<evidence type="ECO:0000259" key="7">
    <source>
        <dbReference type="PROSITE" id="PS50280"/>
    </source>
</evidence>
<feature type="region of interest" description="Disordered" evidence="6">
    <location>
        <begin position="1"/>
        <end position="25"/>
    </location>
</feature>
<evidence type="ECO:0000256" key="3">
    <source>
        <dbReference type="ARBA" id="ARBA00022691"/>
    </source>
</evidence>
<dbReference type="CDD" id="cd10519">
    <property type="entry name" value="SET_EZH"/>
    <property type="match status" value="1"/>
</dbReference>
<dbReference type="InterPro" id="IPR045318">
    <property type="entry name" value="EZH1/2-like"/>
</dbReference>
<feature type="coiled-coil region" evidence="5">
    <location>
        <begin position="33"/>
        <end position="62"/>
    </location>
</feature>
<dbReference type="EnsemblPlants" id="AES79083">
    <property type="protein sequence ID" value="AES79083"/>
    <property type="gene ID" value="MTR_7g055660"/>
</dbReference>
<dbReference type="HOGENOM" id="CLU_011060_0_0_1"/>